<comment type="catalytic activity">
    <reaction evidence="1">
        <text>ATP + protein L-histidine = ADP + protein N-phospho-L-histidine.</text>
        <dbReference type="EC" id="2.7.13.3"/>
    </reaction>
</comment>
<dbReference type="Gene3D" id="3.30.450.20">
    <property type="entry name" value="PAS domain"/>
    <property type="match status" value="3"/>
</dbReference>
<dbReference type="PROSITE" id="PS50113">
    <property type="entry name" value="PAC"/>
    <property type="match status" value="1"/>
</dbReference>
<feature type="domain" description="Response regulatory" evidence="9">
    <location>
        <begin position="715"/>
        <end position="832"/>
    </location>
</feature>
<keyword evidence="7" id="KW-0472">Membrane</keyword>
<dbReference type="PANTHER" id="PTHR43047:SF64">
    <property type="entry name" value="HISTIDINE KINASE CONTAINING CHEY-HOMOLOGOUS RECEIVER DOMAIN AND PAS DOMAIN-RELATED"/>
    <property type="match status" value="1"/>
</dbReference>
<dbReference type="RefSeq" id="WP_238240834.1">
    <property type="nucleotide sequence ID" value="NZ_BPQQ01000077.1"/>
</dbReference>
<evidence type="ECO:0000256" key="6">
    <source>
        <dbReference type="PROSITE-ProRule" id="PRU00169"/>
    </source>
</evidence>
<dbReference type="GO" id="GO:0016301">
    <property type="term" value="F:kinase activity"/>
    <property type="evidence" value="ECO:0007669"/>
    <property type="project" value="UniProtKB-KW"/>
</dbReference>
<dbReference type="InterPro" id="IPR001610">
    <property type="entry name" value="PAC"/>
</dbReference>
<dbReference type="SMART" id="SM00086">
    <property type="entry name" value="PAC"/>
    <property type="match status" value="1"/>
</dbReference>
<dbReference type="CDD" id="cd12915">
    <property type="entry name" value="PDC2_DGC_like"/>
    <property type="match status" value="1"/>
</dbReference>
<evidence type="ECO:0000313" key="12">
    <source>
        <dbReference type="EMBL" id="GJE03438.1"/>
    </source>
</evidence>
<organism evidence="12 13">
    <name type="scientific">Methylobacterium isbiliense</name>
    <dbReference type="NCBI Taxonomy" id="315478"/>
    <lineage>
        <taxon>Bacteria</taxon>
        <taxon>Pseudomonadati</taxon>
        <taxon>Pseudomonadota</taxon>
        <taxon>Alphaproteobacteria</taxon>
        <taxon>Hyphomicrobiales</taxon>
        <taxon>Methylobacteriaceae</taxon>
        <taxon>Methylobacterium</taxon>
    </lineage>
</organism>
<dbReference type="NCBIfam" id="TIGR00229">
    <property type="entry name" value="sensory_box"/>
    <property type="match status" value="1"/>
</dbReference>
<keyword evidence="5 12" id="KW-0418">Kinase</keyword>
<dbReference type="Pfam" id="PF08447">
    <property type="entry name" value="PAS_3"/>
    <property type="match status" value="1"/>
</dbReference>
<dbReference type="PRINTS" id="PR00344">
    <property type="entry name" value="BCTRLSENSOR"/>
</dbReference>
<dbReference type="InterPro" id="IPR003594">
    <property type="entry name" value="HATPase_dom"/>
</dbReference>
<comment type="caution">
    <text evidence="12">The sequence shown here is derived from an EMBL/GenBank/DDBJ whole genome shotgun (WGS) entry which is preliminary data.</text>
</comment>
<dbReference type="SMART" id="SM00448">
    <property type="entry name" value="REC"/>
    <property type="match status" value="1"/>
</dbReference>
<dbReference type="PROSITE" id="PS50110">
    <property type="entry name" value="RESPONSE_REGULATORY"/>
    <property type="match status" value="1"/>
</dbReference>
<evidence type="ECO:0000256" key="2">
    <source>
        <dbReference type="ARBA" id="ARBA00012438"/>
    </source>
</evidence>
<feature type="modified residue" description="4-aspartylphosphate" evidence="6">
    <location>
        <position position="764"/>
    </location>
</feature>
<gene>
    <name evidence="12" type="primary">rcsC_39</name>
    <name evidence="12" type="ORF">GMJLKIPL_5393</name>
</gene>
<dbReference type="CDD" id="cd16922">
    <property type="entry name" value="HATPase_EvgS-ArcB-TorS-like"/>
    <property type="match status" value="1"/>
</dbReference>
<evidence type="ECO:0000256" key="4">
    <source>
        <dbReference type="ARBA" id="ARBA00022679"/>
    </source>
</evidence>
<dbReference type="PROSITE" id="PS50112">
    <property type="entry name" value="PAS"/>
    <property type="match status" value="1"/>
</dbReference>
<dbReference type="Pfam" id="PF02518">
    <property type="entry name" value="HATPase_c"/>
    <property type="match status" value="1"/>
</dbReference>
<evidence type="ECO:0000259" key="8">
    <source>
        <dbReference type="PROSITE" id="PS50109"/>
    </source>
</evidence>
<protein>
    <recommendedName>
        <fullName evidence="2">histidine kinase</fullName>
        <ecNumber evidence="2">2.7.13.3</ecNumber>
    </recommendedName>
</protein>
<dbReference type="InterPro" id="IPR003661">
    <property type="entry name" value="HisK_dim/P_dom"/>
</dbReference>
<evidence type="ECO:0000256" key="1">
    <source>
        <dbReference type="ARBA" id="ARBA00000085"/>
    </source>
</evidence>
<dbReference type="Gene3D" id="3.40.50.2300">
    <property type="match status" value="1"/>
</dbReference>
<dbReference type="InterPro" id="IPR036641">
    <property type="entry name" value="HPT_dom_sf"/>
</dbReference>
<dbReference type="InterPro" id="IPR004358">
    <property type="entry name" value="Sig_transdc_His_kin-like_C"/>
</dbReference>
<dbReference type="CDD" id="cd00082">
    <property type="entry name" value="HisKA"/>
    <property type="match status" value="1"/>
</dbReference>
<evidence type="ECO:0000259" key="10">
    <source>
        <dbReference type="PROSITE" id="PS50112"/>
    </source>
</evidence>
<dbReference type="InterPro" id="IPR036097">
    <property type="entry name" value="HisK_dim/P_sf"/>
</dbReference>
<evidence type="ECO:0000259" key="9">
    <source>
        <dbReference type="PROSITE" id="PS50110"/>
    </source>
</evidence>
<name>A0ABQ4SNS5_9HYPH</name>
<dbReference type="InterPro" id="IPR035965">
    <property type="entry name" value="PAS-like_dom_sf"/>
</dbReference>
<dbReference type="CDD" id="cd00130">
    <property type="entry name" value="PAS"/>
    <property type="match status" value="1"/>
</dbReference>
<dbReference type="PANTHER" id="PTHR43047">
    <property type="entry name" value="TWO-COMPONENT HISTIDINE PROTEIN KINASE"/>
    <property type="match status" value="1"/>
</dbReference>
<dbReference type="InterPro" id="IPR036890">
    <property type="entry name" value="HATPase_C_sf"/>
</dbReference>
<evidence type="ECO:0000256" key="5">
    <source>
        <dbReference type="ARBA" id="ARBA00022777"/>
    </source>
</evidence>
<dbReference type="SUPFAM" id="SSF47384">
    <property type="entry name" value="Homodimeric domain of signal transducing histidine kinase"/>
    <property type="match status" value="1"/>
</dbReference>
<evidence type="ECO:0000313" key="13">
    <source>
        <dbReference type="Proteomes" id="UP001055153"/>
    </source>
</evidence>
<feature type="transmembrane region" description="Helical" evidence="7">
    <location>
        <begin position="21"/>
        <end position="41"/>
    </location>
</feature>
<dbReference type="InterPro" id="IPR054327">
    <property type="entry name" value="His-kinase-like_sensor"/>
</dbReference>
<dbReference type="CDD" id="cd12914">
    <property type="entry name" value="PDC1_DGC_like"/>
    <property type="match status" value="1"/>
</dbReference>
<reference evidence="12" key="2">
    <citation type="submission" date="2021-08" db="EMBL/GenBank/DDBJ databases">
        <authorList>
            <person name="Tani A."/>
            <person name="Ola A."/>
            <person name="Ogura Y."/>
            <person name="Katsura K."/>
            <person name="Hayashi T."/>
        </authorList>
    </citation>
    <scope>NUCLEOTIDE SEQUENCE</scope>
    <source>
        <strain evidence="12">DSM 17168</strain>
    </source>
</reference>
<accession>A0ABQ4SNS5</accession>
<dbReference type="EC" id="2.7.13.3" evidence="2"/>
<feature type="domain" description="PAS" evidence="10">
    <location>
        <begin position="331"/>
        <end position="401"/>
    </location>
</feature>
<reference evidence="12" key="1">
    <citation type="journal article" date="2021" name="Front. Microbiol.">
        <title>Comprehensive Comparative Genomics and Phenotyping of Methylobacterium Species.</title>
        <authorList>
            <person name="Alessa O."/>
            <person name="Ogura Y."/>
            <person name="Fujitani Y."/>
            <person name="Takami H."/>
            <person name="Hayashi T."/>
            <person name="Sahin N."/>
            <person name="Tani A."/>
        </authorList>
    </citation>
    <scope>NUCLEOTIDE SEQUENCE</scope>
    <source>
        <strain evidence="12">DSM 17168</strain>
    </source>
</reference>
<dbReference type="SUPFAM" id="SSF55785">
    <property type="entry name" value="PYP-like sensor domain (PAS domain)"/>
    <property type="match status" value="1"/>
</dbReference>
<dbReference type="SMART" id="SM00387">
    <property type="entry name" value="HATPase_c"/>
    <property type="match status" value="1"/>
</dbReference>
<dbReference type="SUPFAM" id="SSF47226">
    <property type="entry name" value="Histidine-containing phosphotransfer domain, HPT domain"/>
    <property type="match status" value="1"/>
</dbReference>
<evidence type="ECO:0000256" key="3">
    <source>
        <dbReference type="ARBA" id="ARBA00022553"/>
    </source>
</evidence>
<dbReference type="Gene3D" id="3.30.565.10">
    <property type="entry name" value="Histidine kinase-like ATPase, C-terminal domain"/>
    <property type="match status" value="1"/>
</dbReference>
<feature type="domain" description="PAC" evidence="11">
    <location>
        <begin position="405"/>
        <end position="457"/>
    </location>
</feature>
<dbReference type="SUPFAM" id="SSF55874">
    <property type="entry name" value="ATPase domain of HSP90 chaperone/DNA topoisomerase II/histidine kinase"/>
    <property type="match status" value="1"/>
</dbReference>
<dbReference type="Gene3D" id="1.10.287.130">
    <property type="match status" value="1"/>
</dbReference>
<evidence type="ECO:0000256" key="7">
    <source>
        <dbReference type="SAM" id="Phobius"/>
    </source>
</evidence>
<dbReference type="SMART" id="SM00091">
    <property type="entry name" value="PAS"/>
    <property type="match status" value="1"/>
</dbReference>
<dbReference type="Pfam" id="PF00072">
    <property type="entry name" value="Response_reg"/>
    <property type="match status" value="1"/>
</dbReference>
<dbReference type="CDD" id="cd17546">
    <property type="entry name" value="REC_hyHK_CKI1_RcsC-like"/>
    <property type="match status" value="1"/>
</dbReference>
<keyword evidence="13" id="KW-1185">Reference proteome</keyword>
<dbReference type="SMART" id="SM00388">
    <property type="entry name" value="HisKA"/>
    <property type="match status" value="1"/>
</dbReference>
<dbReference type="Proteomes" id="UP001055153">
    <property type="component" value="Unassembled WGS sequence"/>
</dbReference>
<keyword evidence="7" id="KW-0812">Transmembrane</keyword>
<dbReference type="InterPro" id="IPR013655">
    <property type="entry name" value="PAS_fold_3"/>
</dbReference>
<dbReference type="InterPro" id="IPR011006">
    <property type="entry name" value="CheY-like_superfamily"/>
</dbReference>
<dbReference type="Pfam" id="PF00512">
    <property type="entry name" value="HisKA"/>
    <property type="match status" value="1"/>
</dbReference>
<dbReference type="InterPro" id="IPR000700">
    <property type="entry name" value="PAS-assoc_C"/>
</dbReference>
<keyword evidence="3 6" id="KW-0597">Phosphoprotein</keyword>
<dbReference type="EMBL" id="BPQQ01000077">
    <property type="protein sequence ID" value="GJE03438.1"/>
    <property type="molecule type" value="Genomic_DNA"/>
</dbReference>
<sequence length="954" mass="102728">MTSLSAWAAGLPRRPRLLGSPAVVAYLAAALMLSIGAWQIWRGREAALADAQADTRNLARSLIQHTARSIEAADLILSGVVDHIESGALADPAALKAHLQRRLALITHVSGLSVQDAQGDWISDSLGEPAMPINSGDRPYFVHHRSTPSRDLHIDAPMQSRRSGRIIVPLSRRWNGPDGRFGGVVVASLTPGHFQAFYRDLGVGERGSIALLDADGTLLVRHPYDVRTVGRDLSGTDLFRRALPQARSGVFRARSSLDGEERIVAYERLDAYPLVVTVARSVPETLTAWRDDALIDGLALTIAATTLCGLGIGLARHQRRIAEAERAVRASEARFRLLSEHALDMIVWADLDTVRRYVSPASREVLGYEPEALIGTKPLDRVHPDDRGGWAEMLSDLTGGRRDTATSRLRYRRQDGAYIWVEAKYRLLRDAAGAPTGYVAVVRDVSERQRHKEALEQAAEAAEQASRAKSDFLASMSHEIRTPLNGILGYTELLLDDAALSEAQRRQAERIQSAGSALLTIVDDLLDFSKIEAGQIDLDLQPFRLGALIDNTVSIIRGAAGAKDIAVTVTVAPGVPAVLVGDHGRLRQILLNLLNNAVKFTPAGAVTLAVTREAATRMLRFTVADTGIGIPEELQDRLFQRFSQVDGSIRRRFGGTGLGLAISKTLVERMGGTIGVESRAGAGATFWFTVALDEAETETAAPAAPETSGEAAPADLLLVEDLEINRELARAVLEAAGHRVDLAVDGVEAVRAVQKRAYDLVLMDVQMPGMDGLTATRHIRALAGPVGRVPIVAMTANILPEQVAALREAGMDGHVGKPFKRADLAAVIARYRAKRAEGPEGRVDPAAFAAVRDLLGAERVDGLLALLAAELAHRVDGTDPDRDRLALDAHAMVSAAGILGFANLSALCREIEQAAREAHDLGPLLARFGAARRTALAEIARLRGAERRLQEPTA</sequence>
<dbReference type="Pfam" id="PF22588">
    <property type="entry name" value="dCache_1_like"/>
    <property type="match status" value="1"/>
</dbReference>
<dbReference type="Gene3D" id="1.20.120.160">
    <property type="entry name" value="HPT domain"/>
    <property type="match status" value="1"/>
</dbReference>
<proteinExistence type="predicted"/>
<dbReference type="InterPro" id="IPR001789">
    <property type="entry name" value="Sig_transdc_resp-reg_receiver"/>
</dbReference>
<keyword evidence="7" id="KW-1133">Transmembrane helix</keyword>
<dbReference type="InterPro" id="IPR000014">
    <property type="entry name" value="PAS"/>
</dbReference>
<evidence type="ECO:0000259" key="11">
    <source>
        <dbReference type="PROSITE" id="PS50113"/>
    </source>
</evidence>
<feature type="domain" description="Histidine kinase" evidence="8">
    <location>
        <begin position="475"/>
        <end position="694"/>
    </location>
</feature>
<dbReference type="InterPro" id="IPR005467">
    <property type="entry name" value="His_kinase_dom"/>
</dbReference>
<keyword evidence="4" id="KW-0808">Transferase</keyword>
<dbReference type="SUPFAM" id="SSF52172">
    <property type="entry name" value="CheY-like"/>
    <property type="match status" value="1"/>
</dbReference>
<dbReference type="PROSITE" id="PS50109">
    <property type="entry name" value="HIS_KIN"/>
    <property type="match status" value="1"/>
</dbReference>